<proteinExistence type="inferred from homology"/>
<dbReference type="PANTHER" id="PTHR31623:SF110">
    <property type="entry name" value="VINORINE SYNTHASE-LIKE"/>
    <property type="match status" value="1"/>
</dbReference>
<organism evidence="6 7">
    <name type="scientific">Oldenlandia corymbosa var. corymbosa</name>
    <dbReference type="NCBI Taxonomy" id="529605"/>
    <lineage>
        <taxon>Eukaryota</taxon>
        <taxon>Viridiplantae</taxon>
        <taxon>Streptophyta</taxon>
        <taxon>Embryophyta</taxon>
        <taxon>Tracheophyta</taxon>
        <taxon>Spermatophyta</taxon>
        <taxon>Magnoliopsida</taxon>
        <taxon>eudicotyledons</taxon>
        <taxon>Gunneridae</taxon>
        <taxon>Pentapetalae</taxon>
        <taxon>asterids</taxon>
        <taxon>lamiids</taxon>
        <taxon>Gentianales</taxon>
        <taxon>Rubiaceae</taxon>
        <taxon>Rubioideae</taxon>
        <taxon>Spermacoceae</taxon>
        <taxon>Hedyotis-Oldenlandia complex</taxon>
        <taxon>Oldenlandia</taxon>
    </lineage>
</organism>
<evidence type="ECO:0000256" key="4">
    <source>
        <dbReference type="ARBA" id="ARBA00022679"/>
    </source>
</evidence>
<dbReference type="EMBL" id="OX459121">
    <property type="protein sequence ID" value="CAI9101995.1"/>
    <property type="molecule type" value="Genomic_DNA"/>
</dbReference>
<accession>A0AAV1D299</accession>
<protein>
    <submittedName>
        <fullName evidence="6">OLC1v1000178C1</fullName>
    </submittedName>
</protein>
<keyword evidence="4" id="KW-0808">Transferase</keyword>
<dbReference type="Proteomes" id="UP001161247">
    <property type="component" value="Chromosome 4"/>
</dbReference>
<comment type="similarity">
    <text evidence="1">Belongs to the plant acyltransferase family.</text>
</comment>
<dbReference type="AlphaFoldDB" id="A0AAV1D299"/>
<evidence type="ECO:0000256" key="1">
    <source>
        <dbReference type="ARBA" id="ARBA00009861"/>
    </source>
</evidence>
<keyword evidence="5" id="KW-0012">Acyltransferase</keyword>
<evidence type="ECO:0000256" key="2">
    <source>
        <dbReference type="ARBA" id="ARBA00011245"/>
    </source>
</evidence>
<dbReference type="GO" id="GO:0009820">
    <property type="term" value="P:alkaloid metabolic process"/>
    <property type="evidence" value="ECO:0007669"/>
    <property type="project" value="UniProtKB-KW"/>
</dbReference>
<evidence type="ECO:0000256" key="3">
    <source>
        <dbReference type="ARBA" id="ARBA00022589"/>
    </source>
</evidence>
<dbReference type="PANTHER" id="PTHR31623">
    <property type="entry name" value="F21J9.9"/>
    <property type="match status" value="1"/>
</dbReference>
<sequence length="148" mass="16647">MEAKIDIISRDWIKPSSPTPQHRKQHKLSFLDQVSPFAFILFYEQKTKNSPDSSFSSSETSLHLKQSLSKCLSQFYPLAGKLNPDRFAVDCDDSGALFAEAKVNATLSQALNNAPYEYFSQFLPFVAFDDKGGVDRHCKLLGTFDLCI</sequence>
<evidence type="ECO:0000256" key="5">
    <source>
        <dbReference type="ARBA" id="ARBA00023315"/>
    </source>
</evidence>
<gene>
    <name evidence="6" type="ORF">OLC1_LOCUS11444</name>
</gene>
<dbReference type="GO" id="GO:0016746">
    <property type="term" value="F:acyltransferase activity"/>
    <property type="evidence" value="ECO:0007669"/>
    <property type="project" value="UniProtKB-KW"/>
</dbReference>
<dbReference type="InterPro" id="IPR023213">
    <property type="entry name" value="CAT-like_dom_sf"/>
</dbReference>
<evidence type="ECO:0000313" key="6">
    <source>
        <dbReference type="EMBL" id="CAI9101995.1"/>
    </source>
</evidence>
<comment type="subunit">
    <text evidence="2">Monomer.</text>
</comment>
<evidence type="ECO:0000313" key="7">
    <source>
        <dbReference type="Proteomes" id="UP001161247"/>
    </source>
</evidence>
<keyword evidence="7" id="KW-1185">Reference proteome</keyword>
<dbReference type="Gene3D" id="3.30.559.10">
    <property type="entry name" value="Chloramphenicol acetyltransferase-like domain"/>
    <property type="match status" value="1"/>
</dbReference>
<reference evidence="6" key="1">
    <citation type="submission" date="2023-03" db="EMBL/GenBank/DDBJ databases">
        <authorList>
            <person name="Julca I."/>
        </authorList>
    </citation>
    <scope>NUCLEOTIDE SEQUENCE</scope>
</reference>
<name>A0AAV1D299_OLDCO</name>
<dbReference type="Pfam" id="PF02458">
    <property type="entry name" value="Transferase"/>
    <property type="match status" value="1"/>
</dbReference>
<keyword evidence="3" id="KW-0017">Alkaloid metabolism</keyword>